<feature type="compositionally biased region" description="Basic residues" evidence="1">
    <location>
        <begin position="362"/>
        <end position="381"/>
    </location>
</feature>
<evidence type="ECO:0000256" key="1">
    <source>
        <dbReference type="SAM" id="MobiDB-lite"/>
    </source>
</evidence>
<evidence type="ECO:0000259" key="3">
    <source>
        <dbReference type="Pfam" id="PF06030"/>
    </source>
</evidence>
<organism evidence="5 6">
    <name type="scientific">Enterococcus wangshanyuanii</name>
    <dbReference type="NCBI Taxonomy" id="2005703"/>
    <lineage>
        <taxon>Bacteria</taxon>
        <taxon>Bacillati</taxon>
        <taxon>Bacillota</taxon>
        <taxon>Bacilli</taxon>
        <taxon>Lactobacillales</taxon>
        <taxon>Enterococcaceae</taxon>
        <taxon>Enterococcus</taxon>
    </lineage>
</organism>
<dbReference type="RefSeq" id="WP_088270964.1">
    <property type="nucleotide sequence ID" value="NZ_BMKI01000003.1"/>
</dbReference>
<evidence type="ECO:0000256" key="2">
    <source>
        <dbReference type="SAM" id="Phobius"/>
    </source>
</evidence>
<keyword evidence="2" id="KW-0812">Transmembrane</keyword>
<evidence type="ECO:0008006" key="7">
    <source>
        <dbReference type="Google" id="ProtNLM"/>
    </source>
</evidence>
<keyword evidence="2" id="KW-0472">Membrane</keyword>
<keyword evidence="2" id="KW-1133">Transmembrane helix</keyword>
<comment type="caution">
    <text evidence="5">The sequence shown here is derived from an EMBL/GenBank/DDBJ whole genome shotgun (WGS) entry which is preliminary data.</text>
</comment>
<protein>
    <recommendedName>
        <fullName evidence="7">DUF3324 domain-containing protein</fullName>
    </recommendedName>
</protein>
<evidence type="ECO:0000313" key="5">
    <source>
        <dbReference type="EMBL" id="GGC90554.1"/>
    </source>
</evidence>
<evidence type="ECO:0000313" key="6">
    <source>
        <dbReference type="Proteomes" id="UP000630615"/>
    </source>
</evidence>
<dbReference type="InterPro" id="IPR021759">
    <property type="entry name" value="WxLIP_HBD"/>
</dbReference>
<proteinExistence type="predicted"/>
<sequence>MKSIMIKQKLLRLITVTSIIIVVSCQFLFGATIASAENMSFAVTPEIPQNQKDRSKTYFDLEMKPDQKQTLDVTLKNNTDKELTVEVNANTAFTNDNGVADYSQSDRTDYDSTLKTPFSTIVKPQQKEIKLPANGQAVSKIDITMPKEEYDGLILGGLHFSEKEEDAEDTKEGGVQIKNKFAYVVGVSLRETTNEVKTHLELNDIVPTQVNYRNFVQANLQNTEAEIVKDLSVDARVYTEKGKEVLHETKKEDMRMVPNSNFDFPISWDNKEFKAGTYRLEMDATGDGEDYHWVKYFTIDNKEAKKLNEAAVELDKESKLWLYILIAAIAVILLLILLILFVLHKKKKEDKEPEKKTTTTKNKSKKTNKKQATKNKKKIKSQKGSDDTKK</sequence>
<keyword evidence="6" id="KW-1185">Reference proteome</keyword>
<feature type="transmembrane region" description="Helical" evidence="2">
    <location>
        <begin position="320"/>
        <end position="343"/>
    </location>
</feature>
<feature type="domain" description="WxL Interacting Protein host binding" evidence="4">
    <location>
        <begin position="174"/>
        <end position="309"/>
    </location>
</feature>
<dbReference type="PROSITE" id="PS51257">
    <property type="entry name" value="PROKAR_LIPOPROTEIN"/>
    <property type="match status" value="1"/>
</dbReference>
<evidence type="ECO:0000259" key="4">
    <source>
        <dbReference type="Pfam" id="PF11797"/>
    </source>
</evidence>
<dbReference type="InterPro" id="IPR010317">
    <property type="entry name" value="WxLIP_PGBD"/>
</dbReference>
<dbReference type="Pfam" id="PF11797">
    <property type="entry name" value="WxLIP_HBD"/>
    <property type="match status" value="1"/>
</dbReference>
<dbReference type="Proteomes" id="UP000630615">
    <property type="component" value="Unassembled WGS sequence"/>
</dbReference>
<dbReference type="EMBL" id="BMKI01000003">
    <property type="protein sequence ID" value="GGC90554.1"/>
    <property type="molecule type" value="Genomic_DNA"/>
</dbReference>
<reference evidence="6" key="1">
    <citation type="journal article" date="2019" name="Int. J. Syst. Evol. Microbiol.">
        <title>The Global Catalogue of Microorganisms (GCM) 10K type strain sequencing project: providing services to taxonomists for standard genome sequencing and annotation.</title>
        <authorList>
            <consortium name="The Broad Institute Genomics Platform"/>
            <consortium name="The Broad Institute Genome Sequencing Center for Infectious Disease"/>
            <person name="Wu L."/>
            <person name="Ma J."/>
        </authorList>
    </citation>
    <scope>NUCLEOTIDE SEQUENCE [LARGE SCALE GENOMIC DNA]</scope>
    <source>
        <strain evidence="6">CGMCC 1.15942</strain>
    </source>
</reference>
<feature type="region of interest" description="Disordered" evidence="1">
    <location>
        <begin position="347"/>
        <end position="390"/>
    </location>
</feature>
<accession>A0ABQ1P3R9</accession>
<name>A0ABQ1P3R9_9ENTE</name>
<feature type="domain" description="WxL Interacting Protein peptidoglycan binding" evidence="3">
    <location>
        <begin position="41"/>
        <end position="162"/>
    </location>
</feature>
<gene>
    <name evidence="5" type="ORF">GCM10011573_20280</name>
</gene>
<dbReference type="Pfam" id="PF06030">
    <property type="entry name" value="WxLIP_PGBD"/>
    <property type="match status" value="1"/>
</dbReference>